<evidence type="ECO:0000256" key="8">
    <source>
        <dbReference type="ARBA" id="ARBA00022729"/>
    </source>
</evidence>
<accession>A0A5C8ZSJ9</accession>
<evidence type="ECO:0000259" key="18">
    <source>
        <dbReference type="PROSITE" id="PS50106"/>
    </source>
</evidence>
<dbReference type="InterPro" id="IPR001940">
    <property type="entry name" value="Peptidase_S1C"/>
</dbReference>
<dbReference type="SUPFAM" id="SSF50156">
    <property type="entry name" value="PDZ domain-like"/>
    <property type="match status" value="2"/>
</dbReference>
<comment type="similarity">
    <text evidence="4">Belongs to the peptidase S1C family.</text>
</comment>
<comment type="catalytic activity">
    <reaction evidence="1">
        <text>Acts on substrates that are at least partially unfolded. The cleavage site P1 residue is normally between a pair of hydrophobic residues, such as Val-|-Val.</text>
        <dbReference type="EC" id="3.4.21.107"/>
    </reaction>
</comment>
<proteinExistence type="inferred from homology"/>
<keyword evidence="10" id="KW-0574">Periplasm</keyword>
<dbReference type="Gene3D" id="2.30.42.10">
    <property type="match status" value="2"/>
</dbReference>
<dbReference type="GO" id="GO:0006508">
    <property type="term" value="P:proteolysis"/>
    <property type="evidence" value="ECO:0007669"/>
    <property type="project" value="UniProtKB-KW"/>
</dbReference>
<gene>
    <name evidence="19" type="ORF">FVW59_09665</name>
</gene>
<dbReference type="SMART" id="SM00228">
    <property type="entry name" value="PDZ"/>
    <property type="match status" value="2"/>
</dbReference>
<dbReference type="InterPro" id="IPR011782">
    <property type="entry name" value="Pept_S1C_Do"/>
</dbReference>
<comment type="function">
    <text evidence="2">Might be efficient in the degradation of transiently denatured and unfolded proteins which accumulate in the periplasm following stress conditions.</text>
</comment>
<feature type="signal peptide" evidence="17">
    <location>
        <begin position="1"/>
        <end position="27"/>
    </location>
</feature>
<dbReference type="AlphaFoldDB" id="A0A5C8ZSJ9"/>
<keyword evidence="13" id="KW-0346">Stress response</keyword>
<evidence type="ECO:0000256" key="15">
    <source>
        <dbReference type="PIRSR" id="PIRSR611782-1"/>
    </source>
</evidence>
<evidence type="ECO:0000256" key="14">
    <source>
        <dbReference type="ARBA" id="ARBA00032850"/>
    </source>
</evidence>
<evidence type="ECO:0000256" key="13">
    <source>
        <dbReference type="ARBA" id="ARBA00023016"/>
    </source>
</evidence>
<dbReference type="PANTHER" id="PTHR22939:SF130">
    <property type="entry name" value="PERIPLASMIC SERINE ENDOPROTEASE DEGP-LIKE-RELATED"/>
    <property type="match status" value="1"/>
</dbReference>
<feature type="binding site" evidence="16">
    <location>
        <position position="135"/>
    </location>
    <ligand>
        <name>substrate</name>
    </ligand>
</feature>
<keyword evidence="8 17" id="KW-0732">Signal</keyword>
<evidence type="ECO:0000256" key="12">
    <source>
        <dbReference type="ARBA" id="ARBA00022825"/>
    </source>
</evidence>
<keyword evidence="12" id="KW-0720">Serine protease</keyword>
<dbReference type="CDD" id="cd10839">
    <property type="entry name" value="cpPDZ1_DegP-like"/>
    <property type="match status" value="1"/>
</dbReference>
<feature type="active site" description="Charge relay system" evidence="15">
    <location>
        <position position="135"/>
    </location>
</feature>
<feature type="binding site" evidence="16">
    <location>
        <position position="50"/>
    </location>
    <ligand>
        <name>substrate</name>
    </ligand>
</feature>
<keyword evidence="20" id="KW-1185">Reference proteome</keyword>
<feature type="active site" description="Charge relay system" evidence="15">
    <location>
        <position position="105"/>
    </location>
</feature>
<feature type="domain" description="PDZ" evidence="18">
    <location>
        <begin position="365"/>
        <end position="457"/>
    </location>
</feature>
<dbReference type="Gene3D" id="2.40.10.120">
    <property type="match status" value="1"/>
</dbReference>
<reference evidence="19 20" key="1">
    <citation type="submission" date="2019-08" db="EMBL/GenBank/DDBJ databases">
        <title>Parahaliea maris sp. nov., isolated from the surface seawater.</title>
        <authorList>
            <person name="Liu Y."/>
        </authorList>
    </citation>
    <scope>NUCLEOTIDE SEQUENCE [LARGE SCALE GENOMIC DNA]</scope>
    <source>
        <strain evidence="19 20">S2-26</strain>
    </source>
</reference>
<dbReference type="Pfam" id="PF13365">
    <property type="entry name" value="Trypsin_2"/>
    <property type="match status" value="1"/>
</dbReference>
<evidence type="ECO:0000256" key="17">
    <source>
        <dbReference type="SAM" id="SignalP"/>
    </source>
</evidence>
<keyword evidence="7 19" id="KW-0645">Protease</keyword>
<evidence type="ECO:0000256" key="4">
    <source>
        <dbReference type="ARBA" id="ARBA00010541"/>
    </source>
</evidence>
<dbReference type="PRINTS" id="PR00834">
    <property type="entry name" value="PROTEASES2C"/>
</dbReference>
<keyword evidence="11" id="KW-0378">Hydrolase</keyword>
<feature type="domain" description="PDZ" evidence="18">
    <location>
        <begin position="251"/>
        <end position="346"/>
    </location>
</feature>
<evidence type="ECO:0000256" key="7">
    <source>
        <dbReference type="ARBA" id="ARBA00022670"/>
    </source>
</evidence>
<evidence type="ECO:0000256" key="10">
    <source>
        <dbReference type="ARBA" id="ARBA00022764"/>
    </source>
</evidence>
<dbReference type="Pfam" id="PF13180">
    <property type="entry name" value="PDZ_2"/>
    <property type="match status" value="2"/>
</dbReference>
<evidence type="ECO:0000256" key="3">
    <source>
        <dbReference type="ARBA" id="ARBA00004418"/>
    </source>
</evidence>
<comment type="subcellular location">
    <subcellularLocation>
        <location evidence="3">Periplasm</location>
    </subcellularLocation>
</comment>
<evidence type="ECO:0000256" key="16">
    <source>
        <dbReference type="PIRSR" id="PIRSR611782-2"/>
    </source>
</evidence>
<dbReference type="InterPro" id="IPR001478">
    <property type="entry name" value="PDZ"/>
</dbReference>
<feature type="active site" description="Charge relay system" evidence="15">
    <location>
        <position position="211"/>
    </location>
</feature>
<organism evidence="19 20">
    <name type="scientific">Parahaliea aestuarii</name>
    <dbReference type="NCBI Taxonomy" id="1852021"/>
    <lineage>
        <taxon>Bacteria</taxon>
        <taxon>Pseudomonadati</taxon>
        <taxon>Pseudomonadota</taxon>
        <taxon>Gammaproteobacteria</taxon>
        <taxon>Cellvibrionales</taxon>
        <taxon>Halieaceae</taxon>
        <taxon>Parahaliea</taxon>
    </lineage>
</organism>
<keyword evidence="9" id="KW-0677">Repeat</keyword>
<sequence>MKVQTYRLSAALLLVFFSLLATLPARAAALPEFREIVANNSPAVVKIIVEHSAAGSTQWQQEEIPEPLRRFFEFHGAPRGGGRPSMAMGSGFIISGDGYIVTNNHVVDGADSVLVRLLDRREYDAEVVGTDPRSDLALLRIDAEDLPVLPLARDENLDVGEWVLAIGSPFGLDYSVTAGIVSAMGRSLPTEQGENYVPFIQTDVAINPGNSGGPLFNLDGEVVGVNSQIFTRSGGSIGLSFAIPVSVVHNVVEQLKENGRVTRGWLGVTIQDVDRTLAESFGLDRPQGALISQVAEDGPADKGGLEAGDVILRFDDKDIGTSADLPHVVGLIAPGTTVPVEIVREQKRRSLKVKVGGLDAEDSYALTPGRTDEAQGGRLGVAVEAASPDSLERLGLSGGVVVRQVAPGSPASDAGVVPGDVITLVGSTPVTNVEAFERAVAKLKPGSSVPLRLIRRGAPIFIGLKLKDD</sequence>
<dbReference type="GO" id="GO:0004252">
    <property type="term" value="F:serine-type endopeptidase activity"/>
    <property type="evidence" value="ECO:0007669"/>
    <property type="project" value="InterPro"/>
</dbReference>
<feature type="binding site" evidence="16">
    <location>
        <begin position="209"/>
        <end position="211"/>
    </location>
    <ligand>
        <name>substrate</name>
    </ligand>
</feature>
<name>A0A5C8ZSJ9_9GAMM</name>
<dbReference type="NCBIfam" id="TIGR02037">
    <property type="entry name" value="degP_htrA_DO"/>
    <property type="match status" value="1"/>
</dbReference>
<dbReference type="OrthoDB" id="9758917at2"/>
<feature type="chain" id="PRO_5039497671" description="Probable periplasmic serine endoprotease DegP-like" evidence="17">
    <location>
        <begin position="28"/>
        <end position="469"/>
    </location>
</feature>
<dbReference type="PANTHER" id="PTHR22939">
    <property type="entry name" value="SERINE PROTEASE FAMILY S1C HTRA-RELATED"/>
    <property type="match status" value="1"/>
</dbReference>
<dbReference type="InterPro" id="IPR009003">
    <property type="entry name" value="Peptidase_S1_PA"/>
</dbReference>
<dbReference type="SUPFAM" id="SSF50494">
    <property type="entry name" value="Trypsin-like serine proteases"/>
    <property type="match status" value="1"/>
</dbReference>
<evidence type="ECO:0000256" key="5">
    <source>
        <dbReference type="ARBA" id="ARBA00013035"/>
    </source>
</evidence>
<dbReference type="RefSeq" id="WP_148064067.1">
    <property type="nucleotide sequence ID" value="NZ_VRYZ01000004.1"/>
</dbReference>
<dbReference type="PROSITE" id="PS50106">
    <property type="entry name" value="PDZ"/>
    <property type="match status" value="2"/>
</dbReference>
<evidence type="ECO:0000256" key="11">
    <source>
        <dbReference type="ARBA" id="ARBA00022801"/>
    </source>
</evidence>
<comment type="caution">
    <text evidence="19">The sequence shown here is derived from an EMBL/GenBank/DDBJ whole genome shotgun (WGS) entry which is preliminary data.</text>
</comment>
<evidence type="ECO:0000256" key="1">
    <source>
        <dbReference type="ARBA" id="ARBA00001772"/>
    </source>
</evidence>
<dbReference type="InterPro" id="IPR036034">
    <property type="entry name" value="PDZ_sf"/>
</dbReference>
<evidence type="ECO:0000256" key="2">
    <source>
        <dbReference type="ARBA" id="ARBA00002610"/>
    </source>
</evidence>
<dbReference type="EMBL" id="VRYZ01000004">
    <property type="protein sequence ID" value="TXS91436.1"/>
    <property type="molecule type" value="Genomic_DNA"/>
</dbReference>
<evidence type="ECO:0000256" key="6">
    <source>
        <dbReference type="ARBA" id="ARBA00013958"/>
    </source>
</evidence>
<evidence type="ECO:0000256" key="9">
    <source>
        <dbReference type="ARBA" id="ARBA00022737"/>
    </source>
</evidence>
<dbReference type="EC" id="3.4.21.107" evidence="5"/>
<dbReference type="Proteomes" id="UP000321933">
    <property type="component" value="Unassembled WGS sequence"/>
</dbReference>
<feature type="binding site" evidence="16">
    <location>
        <position position="105"/>
    </location>
    <ligand>
        <name>substrate</name>
    </ligand>
</feature>
<protein>
    <recommendedName>
        <fullName evidence="6">Probable periplasmic serine endoprotease DegP-like</fullName>
        <ecNumber evidence="5">3.4.21.107</ecNumber>
    </recommendedName>
    <alternativeName>
        <fullName evidence="14">Protease Do</fullName>
    </alternativeName>
</protein>
<evidence type="ECO:0000313" key="19">
    <source>
        <dbReference type="EMBL" id="TXS91436.1"/>
    </source>
</evidence>
<evidence type="ECO:0000313" key="20">
    <source>
        <dbReference type="Proteomes" id="UP000321933"/>
    </source>
</evidence>